<feature type="compositionally biased region" description="Low complexity" evidence="2">
    <location>
        <begin position="330"/>
        <end position="345"/>
    </location>
</feature>
<feature type="compositionally biased region" description="Polar residues" evidence="2">
    <location>
        <begin position="203"/>
        <end position="213"/>
    </location>
</feature>
<feature type="region of interest" description="Disordered" evidence="2">
    <location>
        <begin position="264"/>
        <end position="401"/>
    </location>
</feature>
<proteinExistence type="predicted"/>
<feature type="domain" description="CCHC-type" evidence="3">
    <location>
        <begin position="779"/>
        <end position="794"/>
    </location>
</feature>
<gene>
    <name evidence="4" type="ORF">Fcan01_24276</name>
</gene>
<sequence length="816" mass="90891">MKLSKKVTFVERVVGSLRCRDFWSTGRILVRGGRITDPLLPTREVHSPVPPIRKGRRKLTLGPSVQPSAPPEWVNPPEYSTLPTSRDFSSSVAHPFQFQVPTFSRNNSVEFTSKPLPSKKKQPFLVTLPEEVLFNPEEEEAFLNPAEEEAPSTVANPAPYSPFCPDIHFKVIEIKSTDLAEPPQLVETEQVIKREFIFNTPLRTPSSSRRQITGSKGSVKKEVKVDPSPADSPVSRPEGSRPVHRPSLGLFEQAFKTLKEHTWWKPPPVTSTVVQPASPITWHTPTSSKASDTKSPSKASGTKSPSKASGTKSPSKASGTKSPSKASGFKSPSKASGSTSPSKATTPPPRPPTPPPRPPTPPTPPPRPPTPPPRPPTPPPRPPTPPPRPPTPPPRPLTPPPLIVSKIFAKKKRTTIAIPATMTNPTHYLPPFSQIDVQFDGRTSIKEFLQRYELLAISYGWSEADKLRFFPQYLRDGAKAWYDMYRHAQAKLLTKTYMDVDLVWANLKTEIEAAYAITETQENIALRLKEVTYQKCGSALSYVYTVLPLLQRMDAGMTVEKRIKYLLKGLPPDLAVKVYDQRPKTDMEVKDILLHHEKFLAMYPQKSNQLQKDVAGSNWPELENTLKNLQLQSENTYMAKSNPTDFSPNRNGSFMTPNRSGYSNAPNRSGFDSPNPTGYFNSPNRSGYTPNRNGQNTSPNPNGYQNTPNSYNPQLAINAYSASHEPSTGGEGTGRYFTRWGDKPYSIPNPNVITTNPDGDQSLFKFIRQYRDEQGRPICWRCGENGHDKLDCPQRKRLMARAKNLMGTQSGKPQEN</sequence>
<dbReference type="Proteomes" id="UP000198287">
    <property type="component" value="Unassembled WGS sequence"/>
</dbReference>
<evidence type="ECO:0000256" key="1">
    <source>
        <dbReference type="PROSITE-ProRule" id="PRU00047"/>
    </source>
</evidence>
<dbReference type="OMA" id="WRCGENG"/>
<evidence type="ECO:0000313" key="5">
    <source>
        <dbReference type="Proteomes" id="UP000198287"/>
    </source>
</evidence>
<keyword evidence="1" id="KW-0862">Zinc</keyword>
<protein>
    <recommendedName>
        <fullName evidence="3">CCHC-type domain-containing protein</fullName>
    </recommendedName>
</protein>
<evidence type="ECO:0000256" key="2">
    <source>
        <dbReference type="SAM" id="MobiDB-lite"/>
    </source>
</evidence>
<feature type="compositionally biased region" description="Polar residues" evidence="2">
    <location>
        <begin position="281"/>
        <end position="325"/>
    </location>
</feature>
<dbReference type="GO" id="GO:0008270">
    <property type="term" value="F:zinc ion binding"/>
    <property type="evidence" value="ECO:0007669"/>
    <property type="project" value="UniProtKB-KW"/>
</dbReference>
<evidence type="ECO:0000259" key="3">
    <source>
        <dbReference type="PROSITE" id="PS50158"/>
    </source>
</evidence>
<accession>A0A226D7X2</accession>
<dbReference type="SUPFAM" id="SSF57756">
    <property type="entry name" value="Retrovirus zinc finger-like domains"/>
    <property type="match status" value="1"/>
</dbReference>
<feature type="region of interest" description="Disordered" evidence="2">
    <location>
        <begin position="639"/>
        <end position="713"/>
    </location>
</feature>
<organism evidence="4 5">
    <name type="scientific">Folsomia candida</name>
    <name type="common">Springtail</name>
    <dbReference type="NCBI Taxonomy" id="158441"/>
    <lineage>
        <taxon>Eukaryota</taxon>
        <taxon>Metazoa</taxon>
        <taxon>Ecdysozoa</taxon>
        <taxon>Arthropoda</taxon>
        <taxon>Hexapoda</taxon>
        <taxon>Collembola</taxon>
        <taxon>Entomobryomorpha</taxon>
        <taxon>Isotomoidea</taxon>
        <taxon>Isotomidae</taxon>
        <taxon>Proisotominae</taxon>
        <taxon>Folsomia</taxon>
    </lineage>
</organism>
<dbReference type="AlphaFoldDB" id="A0A226D7X2"/>
<feature type="region of interest" description="Disordered" evidence="2">
    <location>
        <begin position="41"/>
        <end position="74"/>
    </location>
</feature>
<feature type="compositionally biased region" description="Pro residues" evidence="2">
    <location>
        <begin position="346"/>
        <end position="401"/>
    </location>
</feature>
<dbReference type="InterPro" id="IPR001878">
    <property type="entry name" value="Znf_CCHC"/>
</dbReference>
<dbReference type="GO" id="GO:0003676">
    <property type="term" value="F:nucleic acid binding"/>
    <property type="evidence" value="ECO:0007669"/>
    <property type="project" value="InterPro"/>
</dbReference>
<reference evidence="4 5" key="1">
    <citation type="submission" date="2015-12" db="EMBL/GenBank/DDBJ databases">
        <title>The genome of Folsomia candida.</title>
        <authorList>
            <person name="Faddeeva A."/>
            <person name="Derks M.F."/>
            <person name="Anvar Y."/>
            <person name="Smit S."/>
            <person name="Van Straalen N."/>
            <person name="Roelofs D."/>
        </authorList>
    </citation>
    <scope>NUCLEOTIDE SEQUENCE [LARGE SCALE GENOMIC DNA]</scope>
    <source>
        <strain evidence="4 5">VU population</strain>
        <tissue evidence="4">Whole body</tissue>
    </source>
</reference>
<comment type="caution">
    <text evidence="4">The sequence shown here is derived from an EMBL/GenBank/DDBJ whole genome shotgun (WGS) entry which is preliminary data.</text>
</comment>
<dbReference type="InterPro" id="IPR036875">
    <property type="entry name" value="Znf_CCHC_sf"/>
</dbReference>
<keyword evidence="1" id="KW-0479">Metal-binding</keyword>
<keyword evidence="1" id="KW-0863">Zinc-finger</keyword>
<keyword evidence="5" id="KW-1185">Reference proteome</keyword>
<dbReference type="EMBL" id="LNIX01000031">
    <property type="protein sequence ID" value="OXA40954.1"/>
    <property type="molecule type" value="Genomic_DNA"/>
</dbReference>
<dbReference type="PROSITE" id="PS50158">
    <property type="entry name" value="ZF_CCHC"/>
    <property type="match status" value="1"/>
</dbReference>
<evidence type="ECO:0000313" key="4">
    <source>
        <dbReference type="EMBL" id="OXA40954.1"/>
    </source>
</evidence>
<dbReference type="PANTHER" id="PTHR33194:SF4">
    <property type="entry name" value="CCHC-TYPE DOMAIN-CONTAINING PROTEIN"/>
    <property type="match status" value="1"/>
</dbReference>
<name>A0A226D7X2_FOLCA</name>
<feature type="region of interest" description="Disordered" evidence="2">
    <location>
        <begin position="203"/>
        <end position="247"/>
    </location>
</feature>
<dbReference type="PANTHER" id="PTHR33194">
    <property type="entry name" value="ZINC KNUCKLE DOMAINCONTAINING PROTEIN"/>
    <property type="match status" value="1"/>
</dbReference>